<keyword evidence="2" id="KW-1185">Reference proteome</keyword>
<evidence type="ECO:0000313" key="2">
    <source>
        <dbReference type="Proteomes" id="UP000297452"/>
    </source>
</evidence>
<dbReference type="AlphaFoldDB" id="A0A4Z1IJJ5"/>
<dbReference type="EMBL" id="PQXJ01000141">
    <property type="protein sequence ID" value="TGO60664.1"/>
    <property type="molecule type" value="Genomic_DNA"/>
</dbReference>
<reference evidence="1 2" key="1">
    <citation type="submission" date="2017-12" db="EMBL/GenBank/DDBJ databases">
        <title>Comparative genomics of Botrytis spp.</title>
        <authorList>
            <person name="Valero-Jimenez C.A."/>
            <person name="Tapia P."/>
            <person name="Veloso J."/>
            <person name="Silva-Moreno E."/>
            <person name="Staats M."/>
            <person name="Valdes J.H."/>
            <person name="Van Kan J.A.L."/>
        </authorList>
    </citation>
    <scope>NUCLEOTIDE SEQUENCE [LARGE SCALE GENOMIC DNA]</scope>
    <source>
        <strain evidence="1 2">MUCL2120</strain>
    </source>
</reference>
<organism evidence="1 2">
    <name type="scientific">Botryotinia narcissicola</name>
    <dbReference type="NCBI Taxonomy" id="278944"/>
    <lineage>
        <taxon>Eukaryota</taxon>
        <taxon>Fungi</taxon>
        <taxon>Dikarya</taxon>
        <taxon>Ascomycota</taxon>
        <taxon>Pezizomycotina</taxon>
        <taxon>Leotiomycetes</taxon>
        <taxon>Helotiales</taxon>
        <taxon>Sclerotiniaceae</taxon>
        <taxon>Botryotinia</taxon>
    </lineage>
</organism>
<evidence type="ECO:0000313" key="1">
    <source>
        <dbReference type="EMBL" id="TGO60664.1"/>
    </source>
</evidence>
<sequence>MPPQHDQRQTFIAMPSWLEGMNDLVDDTIIAGGSEIGEVSALHYKSKAISRQDQVIPAFDVFVDNDKVLANISVMILRPIIPCTSANTLEFEFNS</sequence>
<accession>A0A4Z1IJJ5</accession>
<dbReference type="Proteomes" id="UP000297452">
    <property type="component" value="Unassembled WGS sequence"/>
</dbReference>
<name>A0A4Z1IJJ5_9HELO</name>
<comment type="caution">
    <text evidence="1">The sequence shown here is derived from an EMBL/GenBank/DDBJ whole genome shotgun (WGS) entry which is preliminary data.</text>
</comment>
<proteinExistence type="predicted"/>
<gene>
    <name evidence="1" type="ORF">BOTNAR_0141g00060</name>
</gene>
<protein>
    <submittedName>
        <fullName evidence="1">Uncharacterized protein</fullName>
    </submittedName>
</protein>